<evidence type="ECO:0000313" key="9">
    <source>
        <dbReference type="EMBL" id="CAJ1951481.1"/>
    </source>
</evidence>
<keyword evidence="5" id="KW-0539">Nucleus</keyword>
<keyword evidence="4" id="KW-0508">mRNA splicing</keyword>
<evidence type="ECO:0000256" key="6">
    <source>
        <dbReference type="PROSITE-ProRule" id="PRU00176"/>
    </source>
</evidence>
<dbReference type="Gene3D" id="3.30.70.330">
    <property type="match status" value="1"/>
</dbReference>
<comment type="caution">
    <text evidence="9">The sequence shown here is derived from an EMBL/GenBank/DDBJ whole genome shotgun (WGS) entry which is preliminary data.</text>
</comment>
<organism evidence="9 10">
    <name type="scientific">Cylindrotheca closterium</name>
    <dbReference type="NCBI Taxonomy" id="2856"/>
    <lineage>
        <taxon>Eukaryota</taxon>
        <taxon>Sar</taxon>
        <taxon>Stramenopiles</taxon>
        <taxon>Ochrophyta</taxon>
        <taxon>Bacillariophyta</taxon>
        <taxon>Bacillariophyceae</taxon>
        <taxon>Bacillariophycidae</taxon>
        <taxon>Bacillariales</taxon>
        <taxon>Bacillariaceae</taxon>
        <taxon>Cylindrotheca</taxon>
    </lineage>
</organism>
<dbReference type="SUPFAM" id="SSF48452">
    <property type="entry name" value="TPR-like"/>
    <property type="match status" value="1"/>
</dbReference>
<evidence type="ECO:0000256" key="3">
    <source>
        <dbReference type="ARBA" id="ARBA00022884"/>
    </source>
</evidence>
<dbReference type="GO" id="GO:0006397">
    <property type="term" value="P:mRNA processing"/>
    <property type="evidence" value="ECO:0007669"/>
    <property type="project" value="UniProtKB-KW"/>
</dbReference>
<accession>A0AAD2FS66</accession>
<dbReference type="SMART" id="SM00386">
    <property type="entry name" value="HAT"/>
    <property type="match status" value="2"/>
</dbReference>
<comment type="subcellular location">
    <subcellularLocation>
        <location evidence="1">Nucleus</location>
    </subcellularLocation>
</comment>
<dbReference type="Gene3D" id="1.25.40.10">
    <property type="entry name" value="Tetratricopeptide repeat domain"/>
    <property type="match status" value="2"/>
</dbReference>
<gene>
    <name evidence="9" type="ORF">CYCCA115_LOCUS13094</name>
</gene>
<protein>
    <recommendedName>
        <fullName evidence="8">RRM domain-containing protein</fullName>
    </recommendedName>
</protein>
<feature type="region of interest" description="Disordered" evidence="7">
    <location>
        <begin position="812"/>
        <end position="874"/>
    </location>
</feature>
<feature type="region of interest" description="Disordered" evidence="7">
    <location>
        <begin position="633"/>
        <end position="705"/>
    </location>
</feature>
<dbReference type="InterPro" id="IPR012677">
    <property type="entry name" value="Nucleotide-bd_a/b_plait_sf"/>
</dbReference>
<dbReference type="InterPro" id="IPR000504">
    <property type="entry name" value="RRM_dom"/>
</dbReference>
<dbReference type="InterPro" id="IPR011990">
    <property type="entry name" value="TPR-like_helical_dom_sf"/>
</dbReference>
<evidence type="ECO:0000259" key="8">
    <source>
        <dbReference type="PROSITE" id="PS50102"/>
    </source>
</evidence>
<dbReference type="PANTHER" id="PTHR48028">
    <property type="entry name" value="GLYCINE-RICH RNA-BINDING PROTEIN RZ1A"/>
    <property type="match status" value="1"/>
</dbReference>
<dbReference type="Pfam" id="PF00076">
    <property type="entry name" value="RRM_1"/>
    <property type="match status" value="1"/>
</dbReference>
<reference evidence="9" key="1">
    <citation type="submission" date="2023-08" db="EMBL/GenBank/DDBJ databases">
        <authorList>
            <person name="Audoor S."/>
            <person name="Bilcke G."/>
        </authorList>
    </citation>
    <scope>NUCLEOTIDE SEQUENCE</scope>
</reference>
<evidence type="ECO:0000313" key="10">
    <source>
        <dbReference type="Proteomes" id="UP001295423"/>
    </source>
</evidence>
<keyword evidence="10" id="KW-1185">Reference proteome</keyword>
<dbReference type="Proteomes" id="UP001295423">
    <property type="component" value="Unassembled WGS sequence"/>
</dbReference>
<feature type="domain" description="RRM" evidence="8">
    <location>
        <begin position="724"/>
        <end position="806"/>
    </location>
</feature>
<proteinExistence type="predicted"/>
<keyword evidence="3 6" id="KW-0694">RNA-binding</keyword>
<dbReference type="SMART" id="SM00360">
    <property type="entry name" value="RRM"/>
    <property type="match status" value="1"/>
</dbReference>
<evidence type="ECO:0000256" key="1">
    <source>
        <dbReference type="ARBA" id="ARBA00004123"/>
    </source>
</evidence>
<dbReference type="GO" id="GO:0003723">
    <property type="term" value="F:RNA binding"/>
    <property type="evidence" value="ECO:0007669"/>
    <property type="project" value="UniProtKB-UniRule"/>
</dbReference>
<evidence type="ECO:0000256" key="2">
    <source>
        <dbReference type="ARBA" id="ARBA00022664"/>
    </source>
</evidence>
<dbReference type="InterPro" id="IPR035979">
    <property type="entry name" value="RBD_domain_sf"/>
</dbReference>
<dbReference type="EMBL" id="CAKOGP040001782">
    <property type="protein sequence ID" value="CAJ1951481.1"/>
    <property type="molecule type" value="Genomic_DNA"/>
</dbReference>
<dbReference type="GO" id="GO:0005634">
    <property type="term" value="C:nucleus"/>
    <property type="evidence" value="ECO:0007669"/>
    <property type="project" value="UniProtKB-SubCell"/>
</dbReference>
<feature type="compositionally biased region" description="Basic and acidic residues" evidence="7">
    <location>
        <begin position="692"/>
        <end position="705"/>
    </location>
</feature>
<dbReference type="GO" id="GO:0008380">
    <property type="term" value="P:RNA splicing"/>
    <property type="evidence" value="ECO:0007669"/>
    <property type="project" value="UniProtKB-KW"/>
</dbReference>
<dbReference type="AlphaFoldDB" id="A0AAD2FS66"/>
<dbReference type="InterPro" id="IPR051106">
    <property type="entry name" value="RNA-bind/splicing_reg"/>
</dbReference>
<sequence>MSYDYDALVLKISESRRSAVSAQGDAKIPFLQQAVDTFEELSTVCPMTPMLWMQYSADMEDLLVLLTSDPRGARDAQLQLLELAVCEFPGSACLHLRYLTVLSKHNDNTRFLKAFGSAMKNVAIGSHRNEGEIVAAIYAIAAEYHAKNGDFELAIRRFYERARIPMRDVNDGLEAEFKEFCNLYGKQVTVHQMQWLEDGRRYEAKAYRSLVTYEDEIDMAMHKQGILSRYQVQFDEINWDALLRSDEKPFWMGLGDANTATSFIQYAKMCSRFRTPVEHAEEMKELECNVKGLALCVYERGVAECPTVESIWLAYISHMFRLSKEDDTIIPRLKAVADRSVRNCPYSLSLFQCKLQVMQLMAAKKIAVMDPDEVTKTINDALNAKFLTSKESCLELHLTGVRILKRHILVSLAQASKMANENIAFYDEAEPMSQQKHHPLIDDEKAAELADLVVDIREMYDDIECYVQKQFPSWPAGRSHVCLDRSFAEMYLLTPLAESLNEAADSNRFSDAQSKVIRCFDRATKLHQPPSPSSFISYIDAFFAHFVVSGPLLVLSRIRQIRQIYKKAIKNVGPPKEDWKTTIDYRVSLQFLCHRYLEFEGNLGSVESLEDASLIVRRKLSKVLNALPAVTPKSARSATVDTPEASIKSGEDGPVNIVDPAKKRPGEEVSSEPNSKKTKLEDGSKQPLQSIDNEKTPQKSDLRVPKQTLEKVKVGNWLYPAHPFTIRISNLTESTQDMDLVDTLRKSCGAIVHAKILREKHRRGSGKSKGCGLVQFEEKSSVQKALEASEVLQIHENRVIIERSHVAAVSLVPPGMHRVNPKGKGKTTKQNEKRSEQRLENQHAPTSNGDASKGEKSENSVLTFRPRAVAKPLK</sequence>
<keyword evidence="2" id="KW-0507">mRNA processing</keyword>
<dbReference type="SUPFAM" id="SSF54928">
    <property type="entry name" value="RNA-binding domain, RBD"/>
    <property type="match status" value="1"/>
</dbReference>
<evidence type="ECO:0000256" key="7">
    <source>
        <dbReference type="SAM" id="MobiDB-lite"/>
    </source>
</evidence>
<feature type="compositionally biased region" description="Basic and acidic residues" evidence="7">
    <location>
        <begin position="829"/>
        <end position="841"/>
    </location>
</feature>
<evidence type="ECO:0000256" key="5">
    <source>
        <dbReference type="ARBA" id="ARBA00023242"/>
    </source>
</evidence>
<dbReference type="InterPro" id="IPR003107">
    <property type="entry name" value="HAT"/>
</dbReference>
<dbReference type="PROSITE" id="PS50102">
    <property type="entry name" value="RRM"/>
    <property type="match status" value="1"/>
</dbReference>
<dbReference type="CDD" id="cd00590">
    <property type="entry name" value="RRM_SF"/>
    <property type="match status" value="1"/>
</dbReference>
<name>A0AAD2FS66_9STRA</name>
<dbReference type="PANTHER" id="PTHR48028:SF4">
    <property type="entry name" value="SC35-LIKE SPLICING FACTOR"/>
    <property type="match status" value="1"/>
</dbReference>
<feature type="compositionally biased region" description="Basic and acidic residues" evidence="7">
    <location>
        <begin position="674"/>
        <end position="684"/>
    </location>
</feature>
<evidence type="ECO:0000256" key="4">
    <source>
        <dbReference type="ARBA" id="ARBA00023187"/>
    </source>
</evidence>